<organism evidence="4">
    <name type="scientific">Leptotrichia alba</name>
    <dbReference type="NCBI Taxonomy" id="3239304"/>
    <lineage>
        <taxon>Bacteria</taxon>
        <taxon>Fusobacteriati</taxon>
        <taxon>Fusobacteriota</taxon>
        <taxon>Fusobacteriia</taxon>
        <taxon>Fusobacteriales</taxon>
        <taxon>Leptotrichiaceae</taxon>
        <taxon>Leptotrichia</taxon>
    </lineage>
</organism>
<reference evidence="4" key="1">
    <citation type="submission" date="2024-07" db="EMBL/GenBank/DDBJ databases">
        <authorList>
            <person name="Li X.-J."/>
            <person name="Wang X."/>
        </authorList>
    </citation>
    <scope>NUCLEOTIDE SEQUENCE</scope>
    <source>
        <strain evidence="4">HSP-536</strain>
    </source>
</reference>
<evidence type="ECO:0000256" key="2">
    <source>
        <dbReference type="SAM" id="Phobius"/>
    </source>
</evidence>
<dbReference type="EMBL" id="CP165647">
    <property type="protein sequence ID" value="XDU61888.1"/>
    <property type="molecule type" value="Genomic_DNA"/>
</dbReference>
<sequence>MRKKDEIIWILPTILIFILLLMIKFCVPKINKKYAIEKITRENIELFVDMKGTAVASNVTKIGINLNLSVDDVYYKAGDFVKKGDIIVKFSDYQKNNINEKKMLLAVKSSQLRNLEKQKKLGVDVSQKIQELQGEISALKPEIQQELKNMPLIQRVIRSPFDAYIVKINALKGGITNENEPVLILARKENLKIVSESVVNEKVKNLNIGNIAEISISKRENKKAGEEKTLEKLVKIEDGKNKEILSNKNSKESSDLYSEKKIVEGKLFKINKINNMSIFEFFLDSFKELFLNENVDIRVFYQKKENILTVPKQAVVLKNKKKYIYLIDKNNLVKEREVLIGIDNGEKIEILGADIKEGMEIIGNPDEKIGNNVIVERKKIQDEEQENKRRLEKLEKENEKLGNRMNENEREIIRLKRK</sequence>
<keyword evidence="2" id="KW-0812">Transmembrane</keyword>
<dbReference type="AlphaFoldDB" id="A0AB39V3V7"/>
<gene>
    <name evidence="4" type="ORF">AB8B28_09555</name>
</gene>
<dbReference type="Gene3D" id="2.40.420.20">
    <property type="match status" value="1"/>
</dbReference>
<feature type="region of interest" description="Disordered" evidence="1">
    <location>
        <begin position="384"/>
        <end position="418"/>
    </location>
</feature>
<dbReference type="KEGG" id="lala:AB8B28_09555"/>
<dbReference type="InterPro" id="IPR058627">
    <property type="entry name" value="MdtA-like_C"/>
</dbReference>
<feature type="domain" description="Multidrug resistance protein MdtA-like C-terminal permuted SH3" evidence="3">
    <location>
        <begin position="306"/>
        <end position="350"/>
    </location>
</feature>
<proteinExistence type="predicted"/>
<dbReference type="GO" id="GO:1990281">
    <property type="term" value="C:efflux pump complex"/>
    <property type="evidence" value="ECO:0007669"/>
    <property type="project" value="TreeGrafter"/>
</dbReference>
<feature type="transmembrane region" description="Helical" evidence="2">
    <location>
        <begin position="7"/>
        <end position="25"/>
    </location>
</feature>
<dbReference type="GO" id="GO:0015562">
    <property type="term" value="F:efflux transmembrane transporter activity"/>
    <property type="evidence" value="ECO:0007669"/>
    <property type="project" value="TreeGrafter"/>
</dbReference>
<evidence type="ECO:0000256" key="1">
    <source>
        <dbReference type="SAM" id="MobiDB-lite"/>
    </source>
</evidence>
<protein>
    <submittedName>
        <fullName evidence="4">Efflux RND transporter periplasmic adaptor subunit</fullName>
    </submittedName>
</protein>
<evidence type="ECO:0000313" key="4">
    <source>
        <dbReference type="EMBL" id="XDU61888.1"/>
    </source>
</evidence>
<evidence type="ECO:0000259" key="3">
    <source>
        <dbReference type="Pfam" id="PF25967"/>
    </source>
</evidence>
<keyword evidence="2" id="KW-0472">Membrane</keyword>
<dbReference type="PANTHER" id="PTHR30469">
    <property type="entry name" value="MULTIDRUG RESISTANCE PROTEIN MDTA"/>
    <property type="match status" value="1"/>
</dbReference>
<name>A0AB39V3V7_9FUSO</name>
<dbReference type="PANTHER" id="PTHR30469:SF15">
    <property type="entry name" value="HLYD FAMILY OF SECRETION PROTEINS"/>
    <property type="match status" value="1"/>
</dbReference>
<keyword evidence="2" id="KW-1133">Transmembrane helix</keyword>
<accession>A0AB39V3V7</accession>
<dbReference type="RefSeq" id="WP_369715492.1">
    <property type="nucleotide sequence ID" value="NZ_CP165647.1"/>
</dbReference>
<dbReference type="Pfam" id="PF25967">
    <property type="entry name" value="RND-MFP_C"/>
    <property type="match status" value="1"/>
</dbReference>
<dbReference type="Gene3D" id="2.40.50.100">
    <property type="match status" value="1"/>
</dbReference>